<accession>A0A6A3K3V5</accession>
<evidence type="ECO:0000313" key="6">
    <source>
        <dbReference type="Proteomes" id="UP000434957"/>
    </source>
</evidence>
<dbReference type="OrthoDB" id="10331302at2759"/>
<dbReference type="Proteomes" id="UP000435112">
    <property type="component" value="Unassembled WGS sequence"/>
</dbReference>
<evidence type="ECO:0000313" key="2">
    <source>
        <dbReference type="EMBL" id="KAE8999385.1"/>
    </source>
</evidence>
<proteinExistence type="predicted"/>
<comment type="caution">
    <text evidence="2">The sequence shown here is derived from an EMBL/GenBank/DDBJ whole genome shotgun (WGS) entry which is preliminary data.</text>
</comment>
<name>A0A6A3K3V5_9STRA</name>
<dbReference type="EMBL" id="QXFT01000926">
    <property type="protein sequence ID" value="KAE9333154.1"/>
    <property type="molecule type" value="Genomic_DNA"/>
</dbReference>
<protein>
    <recommendedName>
        <fullName evidence="8">RxLR effector protein</fullName>
    </recommendedName>
</protein>
<dbReference type="EMBL" id="QXFV01000795">
    <property type="protein sequence ID" value="KAE9025923.1"/>
    <property type="molecule type" value="Genomic_DNA"/>
</dbReference>
<dbReference type="Proteomes" id="UP000429607">
    <property type="component" value="Unassembled WGS sequence"/>
</dbReference>
<feature type="signal peptide" evidence="1">
    <location>
        <begin position="1"/>
        <end position="21"/>
    </location>
</feature>
<evidence type="ECO:0008006" key="8">
    <source>
        <dbReference type="Google" id="ProtNLM"/>
    </source>
</evidence>
<gene>
    <name evidence="3" type="ORF">PR001_g12309</name>
    <name evidence="2" type="ORF">PR002_g18470</name>
    <name evidence="4" type="ORF">PR003_g14158</name>
</gene>
<dbReference type="EMBL" id="QXFU01001583">
    <property type="protein sequence ID" value="KAE8999385.1"/>
    <property type="molecule type" value="Genomic_DNA"/>
</dbReference>
<evidence type="ECO:0000313" key="3">
    <source>
        <dbReference type="EMBL" id="KAE9025923.1"/>
    </source>
</evidence>
<evidence type="ECO:0000313" key="4">
    <source>
        <dbReference type="EMBL" id="KAE9333154.1"/>
    </source>
</evidence>
<keyword evidence="6" id="KW-1185">Reference proteome</keyword>
<keyword evidence="1" id="KW-0732">Signal</keyword>
<organism evidence="2 7">
    <name type="scientific">Phytophthora rubi</name>
    <dbReference type="NCBI Taxonomy" id="129364"/>
    <lineage>
        <taxon>Eukaryota</taxon>
        <taxon>Sar</taxon>
        <taxon>Stramenopiles</taxon>
        <taxon>Oomycota</taxon>
        <taxon>Peronosporomycetes</taxon>
        <taxon>Peronosporales</taxon>
        <taxon>Peronosporaceae</taxon>
        <taxon>Phytophthora</taxon>
    </lineage>
</organism>
<dbReference type="AlphaFoldDB" id="A0A6A3K3V5"/>
<reference evidence="5 7" key="1">
    <citation type="submission" date="2018-09" db="EMBL/GenBank/DDBJ databases">
        <title>Genomic investigation of the strawberry pathogen Phytophthora fragariae indicates pathogenicity is determined by transcriptional variation in three key races.</title>
        <authorList>
            <person name="Adams T.M."/>
            <person name="Armitage A.D."/>
            <person name="Sobczyk M.K."/>
            <person name="Bates H.J."/>
            <person name="Dunwell J.M."/>
            <person name="Nellist C.F."/>
            <person name="Harrison R.J."/>
        </authorList>
    </citation>
    <scope>NUCLEOTIDE SEQUENCE [LARGE SCALE GENOMIC DNA]</scope>
    <source>
        <strain evidence="3 5">SCRP249</strain>
        <strain evidence="2 7">SCRP324</strain>
        <strain evidence="4 6">SCRP333</strain>
    </source>
</reference>
<evidence type="ECO:0000313" key="7">
    <source>
        <dbReference type="Proteomes" id="UP000435112"/>
    </source>
</evidence>
<evidence type="ECO:0000313" key="5">
    <source>
        <dbReference type="Proteomes" id="UP000429607"/>
    </source>
</evidence>
<sequence>MGRTSCSIAFLAFSLSSSANSSNPGGIESRFSDVACTHSTVSDTADSFPIVAK</sequence>
<feature type="chain" id="PRO_5036379907" description="RxLR effector protein" evidence="1">
    <location>
        <begin position="22"/>
        <end position="53"/>
    </location>
</feature>
<evidence type="ECO:0000256" key="1">
    <source>
        <dbReference type="SAM" id="SignalP"/>
    </source>
</evidence>
<dbReference type="Proteomes" id="UP000434957">
    <property type="component" value="Unassembled WGS sequence"/>
</dbReference>